<evidence type="ECO:0000313" key="1">
    <source>
        <dbReference type="Ensembl" id="ENSSGRP00000108782.1"/>
    </source>
</evidence>
<reference evidence="1" key="2">
    <citation type="submission" date="2025-09" db="UniProtKB">
        <authorList>
            <consortium name="Ensembl"/>
        </authorList>
    </citation>
    <scope>IDENTIFICATION</scope>
</reference>
<organism evidence="1 2">
    <name type="scientific">Sinocyclocheilus grahami</name>
    <name type="common">Dianchi golden-line fish</name>
    <name type="synonym">Barbus grahami</name>
    <dbReference type="NCBI Taxonomy" id="75366"/>
    <lineage>
        <taxon>Eukaryota</taxon>
        <taxon>Metazoa</taxon>
        <taxon>Chordata</taxon>
        <taxon>Craniata</taxon>
        <taxon>Vertebrata</taxon>
        <taxon>Euteleostomi</taxon>
        <taxon>Actinopterygii</taxon>
        <taxon>Neopterygii</taxon>
        <taxon>Teleostei</taxon>
        <taxon>Ostariophysi</taxon>
        <taxon>Cypriniformes</taxon>
        <taxon>Cyprinidae</taxon>
        <taxon>Cyprininae</taxon>
        <taxon>Sinocyclocheilus</taxon>
    </lineage>
</organism>
<evidence type="ECO:0000313" key="2">
    <source>
        <dbReference type="Proteomes" id="UP000472262"/>
    </source>
</evidence>
<name>A0A672T5J3_SINGR</name>
<dbReference type="Ensembl" id="ENSSGRT00000115582.1">
    <property type="protein sequence ID" value="ENSSGRP00000108782.1"/>
    <property type="gene ID" value="ENSSGRG00000053633.1"/>
</dbReference>
<dbReference type="Proteomes" id="UP000472262">
    <property type="component" value="Unassembled WGS sequence"/>
</dbReference>
<reference evidence="1" key="1">
    <citation type="submission" date="2025-08" db="UniProtKB">
        <authorList>
            <consortium name="Ensembl"/>
        </authorList>
    </citation>
    <scope>IDENTIFICATION</scope>
</reference>
<sequence length="164" mass="19117">AKKNYLFCNFKILCGLKITFPSLIMNNRHMGGKCYLVGFATNAKRFVTHHKADMKMATAVMVSFGSCFRMHHLPKKTEITGRFVFDNERKHCHIANEWYILSILMLTNKITEFFNLLITVLQENAQMLKYLIHQRKSKTNSCKFMFKFGKDGSSALNYIYILLL</sequence>
<keyword evidence="2" id="KW-1185">Reference proteome</keyword>
<protein>
    <submittedName>
        <fullName evidence="1">Uncharacterized protein</fullName>
    </submittedName>
</protein>
<proteinExistence type="predicted"/>
<dbReference type="AlphaFoldDB" id="A0A672T5J3"/>
<dbReference type="InParanoid" id="A0A672T5J3"/>
<accession>A0A672T5J3</accession>